<dbReference type="GO" id="GO:0009522">
    <property type="term" value="C:photosystem I"/>
    <property type="evidence" value="ECO:0007669"/>
    <property type="project" value="UniProtKB-KW"/>
</dbReference>
<comment type="subcellular location">
    <subcellularLocation>
        <location evidence="2 11">Cellular thylakoid membrane</location>
        <topology evidence="2 11">Single-pass membrane protein</topology>
    </subcellularLocation>
</comment>
<evidence type="ECO:0000256" key="8">
    <source>
        <dbReference type="ARBA" id="ARBA00022989"/>
    </source>
</evidence>
<proteinExistence type="inferred from homology"/>
<dbReference type="SUPFAM" id="SSF81540">
    <property type="entry name" value="Subunit VIII of photosystem I reaction centre, PsaI"/>
    <property type="match status" value="1"/>
</dbReference>
<evidence type="ECO:0000256" key="7">
    <source>
        <dbReference type="ARBA" id="ARBA00022836"/>
    </source>
</evidence>
<dbReference type="Pfam" id="PF00796">
    <property type="entry name" value="PSI_8"/>
    <property type="match status" value="1"/>
</dbReference>
<evidence type="ECO:0000256" key="5">
    <source>
        <dbReference type="ARBA" id="ARBA00022531"/>
    </source>
</evidence>
<dbReference type="Proteomes" id="UP000239576">
    <property type="component" value="Unassembled WGS sequence"/>
</dbReference>
<dbReference type="AlphaFoldDB" id="A0A2T1DYI2"/>
<evidence type="ECO:0000256" key="1">
    <source>
        <dbReference type="ARBA" id="ARBA00003541"/>
    </source>
</evidence>
<dbReference type="EMBL" id="PVWK01000124">
    <property type="protein sequence ID" value="PSB25519.1"/>
    <property type="molecule type" value="Genomic_DNA"/>
</dbReference>
<evidence type="ECO:0000256" key="6">
    <source>
        <dbReference type="ARBA" id="ARBA00022692"/>
    </source>
</evidence>
<comment type="similarity">
    <text evidence="3 11">Belongs to the PsaI family.</text>
</comment>
<dbReference type="NCBIfam" id="TIGR03052">
    <property type="entry name" value="PS_I_psaI"/>
    <property type="match status" value="1"/>
</dbReference>
<keyword evidence="5 11" id="KW-0602">Photosynthesis</keyword>
<protein>
    <recommendedName>
        <fullName evidence="4 11">Photosystem I reaction center subunit VIII</fullName>
    </recommendedName>
</protein>
<dbReference type="GO" id="GO:0015979">
    <property type="term" value="P:photosynthesis"/>
    <property type="evidence" value="ECO:0007669"/>
    <property type="project" value="UniProtKB-UniRule"/>
</dbReference>
<evidence type="ECO:0000256" key="3">
    <source>
        <dbReference type="ARBA" id="ARBA00005252"/>
    </source>
</evidence>
<keyword evidence="8 11" id="KW-1133">Transmembrane helix</keyword>
<evidence type="ECO:0000256" key="4">
    <source>
        <dbReference type="ARBA" id="ARBA00019929"/>
    </source>
</evidence>
<evidence type="ECO:0000313" key="12">
    <source>
        <dbReference type="EMBL" id="PSB25519.1"/>
    </source>
</evidence>
<evidence type="ECO:0000256" key="11">
    <source>
        <dbReference type="HAMAP-Rule" id="MF_00431"/>
    </source>
</evidence>
<name>A0A2T1DYI2_9CYAN</name>
<keyword evidence="7 11" id="KW-0603">Photosystem I</keyword>
<evidence type="ECO:0000256" key="2">
    <source>
        <dbReference type="ARBA" id="ARBA00004376"/>
    </source>
</evidence>
<dbReference type="GO" id="GO:0031676">
    <property type="term" value="C:plasma membrane-derived thylakoid membrane"/>
    <property type="evidence" value="ECO:0007669"/>
    <property type="project" value="UniProtKB-SubCell"/>
</dbReference>
<sequence>MTGSYAASFLPWILIPVVTWLLPAVVFGLLFLYIEREDPSGI</sequence>
<dbReference type="OrthoDB" id="467737at2"/>
<evidence type="ECO:0000256" key="10">
    <source>
        <dbReference type="ARBA" id="ARBA00023136"/>
    </source>
</evidence>
<organism evidence="12 13">
    <name type="scientific">Stenomitos frigidus ULC18</name>
    <dbReference type="NCBI Taxonomy" id="2107698"/>
    <lineage>
        <taxon>Bacteria</taxon>
        <taxon>Bacillati</taxon>
        <taxon>Cyanobacteriota</taxon>
        <taxon>Cyanophyceae</taxon>
        <taxon>Leptolyngbyales</taxon>
        <taxon>Leptolyngbyaceae</taxon>
        <taxon>Stenomitos</taxon>
    </lineage>
</organism>
<dbReference type="RefSeq" id="WP_106258970.1">
    <property type="nucleotide sequence ID" value="NZ_CAWNSW010000163.1"/>
</dbReference>
<dbReference type="InterPro" id="IPR036357">
    <property type="entry name" value="PSI_PsaI_sf"/>
</dbReference>
<keyword evidence="10 11" id="KW-0472">Membrane</keyword>
<dbReference type="NCBIfam" id="NF008830">
    <property type="entry name" value="PRK11877.1"/>
    <property type="match status" value="1"/>
</dbReference>
<dbReference type="HAMAP" id="MF_00431">
    <property type="entry name" value="PSI_PsaI"/>
    <property type="match status" value="1"/>
</dbReference>
<keyword evidence="13" id="KW-1185">Reference proteome</keyword>
<comment type="caution">
    <text evidence="12">The sequence shown here is derived from an EMBL/GenBank/DDBJ whole genome shotgun (WGS) entry which is preliminary data.</text>
</comment>
<reference evidence="13" key="1">
    <citation type="submission" date="2018-02" db="EMBL/GenBank/DDBJ databases">
        <authorList>
            <person name="Moore K."/>
            <person name="Momper L."/>
        </authorList>
    </citation>
    <scope>NUCLEOTIDE SEQUENCE [LARGE SCALE GENOMIC DNA]</scope>
    <source>
        <strain evidence="13">ULC18</strain>
    </source>
</reference>
<evidence type="ECO:0000313" key="13">
    <source>
        <dbReference type="Proteomes" id="UP000239576"/>
    </source>
</evidence>
<gene>
    <name evidence="11" type="primary">psaI</name>
    <name evidence="12" type="ORF">C7B82_23140</name>
</gene>
<reference evidence="12 13" key="2">
    <citation type="submission" date="2018-03" db="EMBL/GenBank/DDBJ databases">
        <title>The ancient ancestry and fast evolution of plastids.</title>
        <authorList>
            <person name="Moore K.R."/>
            <person name="Magnabosco C."/>
            <person name="Momper L."/>
            <person name="Gold D.A."/>
            <person name="Bosak T."/>
            <person name="Fournier G.P."/>
        </authorList>
    </citation>
    <scope>NUCLEOTIDE SEQUENCE [LARGE SCALE GENOMIC DNA]</scope>
    <source>
        <strain evidence="12 13">ULC18</strain>
    </source>
</reference>
<comment type="function">
    <text evidence="1 11">May help in the organization of the PsaL subunit.</text>
</comment>
<evidence type="ECO:0000256" key="9">
    <source>
        <dbReference type="ARBA" id="ARBA00023078"/>
    </source>
</evidence>
<keyword evidence="6 11" id="KW-0812">Transmembrane</keyword>
<accession>A0A2T1DYI2</accession>
<feature type="transmembrane region" description="Helical" evidence="11">
    <location>
        <begin position="12"/>
        <end position="34"/>
    </location>
</feature>
<keyword evidence="9 11" id="KW-0793">Thylakoid</keyword>
<dbReference type="InterPro" id="IPR001302">
    <property type="entry name" value="PSI_PsaI"/>
</dbReference>